<dbReference type="NCBIfam" id="TIGR03188">
    <property type="entry name" value="histidine_hisI"/>
    <property type="match status" value="1"/>
</dbReference>
<proteinExistence type="predicted"/>
<dbReference type="SUPFAM" id="SSF101386">
    <property type="entry name" value="all-alpha NTP pyrophosphatases"/>
    <property type="match status" value="1"/>
</dbReference>
<dbReference type="Gene3D" id="3.40.190.10">
    <property type="entry name" value="Periplasmic binding protein-like II"/>
    <property type="match status" value="2"/>
</dbReference>
<evidence type="ECO:0000259" key="12">
    <source>
        <dbReference type="Pfam" id="PF01634"/>
    </source>
</evidence>
<dbReference type="SUPFAM" id="SSF51366">
    <property type="entry name" value="Ribulose-phoshate binding barrel"/>
    <property type="match status" value="1"/>
</dbReference>
<dbReference type="Pfam" id="PF01502">
    <property type="entry name" value="PRA-CH"/>
    <property type="match status" value="1"/>
</dbReference>
<dbReference type="GO" id="GO:0003879">
    <property type="term" value="F:ATP phosphoribosyltransferase activity"/>
    <property type="evidence" value="ECO:0007669"/>
    <property type="project" value="InterPro"/>
</dbReference>
<dbReference type="Pfam" id="PF00977">
    <property type="entry name" value="His_biosynth"/>
    <property type="match status" value="1"/>
</dbReference>
<keyword evidence="9" id="KW-0368">Histidine biosynthesis</keyword>
<evidence type="ECO:0000256" key="3">
    <source>
        <dbReference type="ARBA" id="ARBA00005169"/>
    </source>
</evidence>
<dbReference type="InterPro" id="IPR006062">
    <property type="entry name" value="His_biosynth"/>
</dbReference>
<evidence type="ECO:0000256" key="7">
    <source>
        <dbReference type="ARBA" id="ARBA00022801"/>
    </source>
</evidence>
<reference evidence="13" key="1">
    <citation type="submission" date="2018-10" db="EMBL/GenBank/DDBJ databases">
        <title>Hidden diversity of soil giant viruses.</title>
        <authorList>
            <person name="Schulz F."/>
            <person name="Alteio L."/>
            <person name="Goudeau D."/>
            <person name="Ryan E.M."/>
            <person name="Malmstrom R.R."/>
            <person name="Blanchard J."/>
            <person name="Woyke T."/>
        </authorList>
    </citation>
    <scope>NUCLEOTIDE SEQUENCE</scope>
    <source>
        <strain evidence="13">SAV1</strain>
    </source>
</reference>
<evidence type="ECO:0000313" key="13">
    <source>
        <dbReference type="EMBL" id="AYV84975.1"/>
    </source>
</evidence>
<comment type="pathway">
    <text evidence="4">Amino-acid biosynthesis; L-histidine biosynthesis; L-histidine from 5-phospho-alpha-D-ribose 1-diphosphate: step 2/9.</text>
</comment>
<dbReference type="UniPathway" id="UPA00031">
    <property type="reaction ID" value="UER00007"/>
</dbReference>
<sequence>MSRFSFIPTIDISKGNAVLVKNGKIYKILSPKPVEKAEFISINGDYQIVDIDAAKNDGNNKELIKQIIRLYPGYVGGGIRNLDDAMEYLNFSAKRVIISTGICQQLINSIPKNRLIVAFDIDEEYCVYTNGRTTKHEKKFFEILDEYITSIEMITITFHHTEGTCTGIPVEQVKEIMNYIKDYQIRIIVAGGIKSIDDIEQIFNLGAVPQFGSAFWNGKFTLGDIFECIAKRNNKFMYYDELQLIPTIVQSIDGDVLGLVYSTPESLKLSCDTRIAIFFSRERKKLWTKGSTSGNYHKVHNISFDCECSSVRMIVDGNLFCHLNRKSCFGHFDPSRSNLKNFFKHIVENISKGFEESYTATLLNDGSKLNSKILEETEELICAKGNDEIIHETSDLLYFLIVFLHKYNVDIVDVEKELIRRQYRISKPDFSIPISNNFKIGIMSSNLSNDVSISYLNELFCTEITKSQNSERNYEYFCQNPNIRIIPVKPKDTAIMINNHYIDAVLCYEDIIENYCINAEKIIHRKNISRKVKIVIASKKDVTIEKIKELNKKIVIMAEYVRLTNEWTRKHRIDAKIVHVSGSSESYLVNGLCDLCTVVYDSGKTLEENKLKILDTLVDSSIYLFVHPRSKDMMCNLLDSL</sequence>
<dbReference type="InterPro" id="IPR011060">
    <property type="entry name" value="RibuloseP-bd_barrel"/>
</dbReference>
<feature type="domain" description="ATP phosphoribosyltransferase catalytic" evidence="12">
    <location>
        <begin position="489"/>
        <end position="633"/>
    </location>
</feature>
<dbReference type="EMBL" id="MK072437">
    <property type="protein sequence ID" value="AYV84975.1"/>
    <property type="molecule type" value="Genomic_DNA"/>
</dbReference>
<keyword evidence="7 13" id="KW-0378">Hydrolase</keyword>
<comment type="catalytic activity">
    <reaction evidence="2">
        <text>1-(5-phospho-beta-D-ribosyl)-ATP + H2O = 1-(5-phospho-beta-D-ribosyl)-5'-AMP + diphosphate + H(+)</text>
        <dbReference type="Rhea" id="RHEA:22828"/>
        <dbReference type="ChEBI" id="CHEBI:15377"/>
        <dbReference type="ChEBI" id="CHEBI:15378"/>
        <dbReference type="ChEBI" id="CHEBI:33019"/>
        <dbReference type="ChEBI" id="CHEBI:59457"/>
        <dbReference type="ChEBI" id="CHEBI:73183"/>
        <dbReference type="EC" id="3.6.1.31"/>
    </reaction>
</comment>
<dbReference type="InterPro" id="IPR021130">
    <property type="entry name" value="PRib-ATP_PPHydrolase-like"/>
</dbReference>
<feature type="domain" description="Phosphoribosyl-AMP cyclohydrolase" evidence="11">
    <location>
        <begin position="259"/>
        <end position="329"/>
    </location>
</feature>
<organism evidence="13">
    <name type="scientific">Satyrvirus sp</name>
    <dbReference type="NCBI Taxonomy" id="2487771"/>
    <lineage>
        <taxon>Viruses</taxon>
        <taxon>Varidnaviria</taxon>
        <taxon>Bamfordvirae</taxon>
        <taxon>Nucleocytoviricota</taxon>
        <taxon>Megaviricetes</taxon>
        <taxon>Imitervirales</taxon>
        <taxon>Mimiviridae</taxon>
        <taxon>Megamimivirinae</taxon>
    </lineage>
</organism>
<evidence type="ECO:0000256" key="1">
    <source>
        <dbReference type="ARBA" id="ARBA00000024"/>
    </source>
</evidence>
<dbReference type="GO" id="GO:0004636">
    <property type="term" value="F:phosphoribosyl-ATP diphosphatase activity"/>
    <property type="evidence" value="ECO:0007669"/>
    <property type="project" value="UniProtKB-EC"/>
</dbReference>
<dbReference type="PANTHER" id="PTHR42945">
    <property type="entry name" value="HISTIDINE BIOSYNTHESIS BIFUNCTIONAL PROTEIN"/>
    <property type="match status" value="1"/>
</dbReference>
<dbReference type="InterPro" id="IPR008179">
    <property type="entry name" value="HisE"/>
</dbReference>
<accession>A0A3G5ACL9</accession>
<dbReference type="PANTHER" id="PTHR42945:SF1">
    <property type="entry name" value="HISTIDINE BIOSYNTHESIS BIFUNCTIONAL PROTEIN HIS7"/>
    <property type="match status" value="1"/>
</dbReference>
<dbReference type="Pfam" id="PF01503">
    <property type="entry name" value="PRA-PH"/>
    <property type="match status" value="1"/>
</dbReference>
<evidence type="ECO:0000259" key="11">
    <source>
        <dbReference type="Pfam" id="PF01502"/>
    </source>
</evidence>
<comment type="catalytic activity">
    <reaction evidence="1">
        <text>1-(5-phospho-beta-D-ribosyl)-5'-AMP + H2O = 1-(5-phospho-beta-D-ribosyl)-5-[(5-phospho-beta-D-ribosylamino)methylideneamino]imidazole-4-carboxamide</text>
        <dbReference type="Rhea" id="RHEA:20049"/>
        <dbReference type="ChEBI" id="CHEBI:15377"/>
        <dbReference type="ChEBI" id="CHEBI:58435"/>
        <dbReference type="ChEBI" id="CHEBI:59457"/>
        <dbReference type="EC" id="3.5.4.19"/>
    </reaction>
</comment>
<evidence type="ECO:0000256" key="4">
    <source>
        <dbReference type="ARBA" id="ARBA00005204"/>
    </source>
</evidence>
<name>A0A3G5ACL9_9VIRU</name>
<dbReference type="InterPro" id="IPR002496">
    <property type="entry name" value="PRib_AMP_CycHydrolase_dom"/>
</dbReference>
<dbReference type="Gene3D" id="1.10.287.1080">
    <property type="entry name" value="MazG-like"/>
    <property type="match status" value="1"/>
</dbReference>
<dbReference type="GO" id="GO:0000105">
    <property type="term" value="P:L-histidine biosynthetic process"/>
    <property type="evidence" value="ECO:0007669"/>
    <property type="project" value="UniProtKB-UniPathway"/>
</dbReference>
<evidence type="ECO:0000256" key="6">
    <source>
        <dbReference type="ARBA" id="ARBA00022741"/>
    </source>
</evidence>
<gene>
    <name evidence="13" type="ORF">Satyrvirus1_61</name>
</gene>
<evidence type="ECO:0000256" key="2">
    <source>
        <dbReference type="ARBA" id="ARBA00001460"/>
    </source>
</evidence>
<keyword evidence="8" id="KW-0067">ATP-binding</keyword>
<keyword evidence="5" id="KW-0028">Amino-acid biosynthesis</keyword>
<dbReference type="GO" id="GO:0005524">
    <property type="term" value="F:ATP binding"/>
    <property type="evidence" value="ECO:0007669"/>
    <property type="project" value="UniProtKB-KW"/>
</dbReference>
<dbReference type="Gene3D" id="3.10.20.810">
    <property type="entry name" value="Phosphoribosyl-AMP cyclohydrolase"/>
    <property type="match status" value="1"/>
</dbReference>
<dbReference type="SUPFAM" id="SSF141734">
    <property type="entry name" value="HisI-like"/>
    <property type="match status" value="1"/>
</dbReference>
<dbReference type="GO" id="GO:0004635">
    <property type="term" value="F:phosphoribosyl-AMP cyclohydrolase activity"/>
    <property type="evidence" value="ECO:0007669"/>
    <property type="project" value="UniProtKB-EC"/>
</dbReference>
<protein>
    <submittedName>
        <fullName evidence="13">Bifunctional phosphoribosyl-AMP cyclohydrolase/phosphoribosyl-ATP pyrophosphatase protein</fullName>
    </submittedName>
</protein>
<comment type="pathway">
    <text evidence="3">Amino-acid biosynthesis; L-histidine biosynthesis; L-histidine from 5-phospho-alpha-D-ribose 1-diphosphate: step 3/9.</text>
</comment>
<dbReference type="InterPro" id="IPR038019">
    <property type="entry name" value="PRib_AMP_CycHydrolase_sf"/>
</dbReference>
<evidence type="ECO:0000256" key="5">
    <source>
        <dbReference type="ARBA" id="ARBA00022605"/>
    </source>
</evidence>
<keyword evidence="6" id="KW-0547">Nucleotide-binding</keyword>
<dbReference type="Pfam" id="PF01634">
    <property type="entry name" value="HisG"/>
    <property type="match status" value="1"/>
</dbReference>
<dbReference type="InterPro" id="IPR013820">
    <property type="entry name" value="ATP_PRibTrfase_cat"/>
</dbReference>
<dbReference type="InterPro" id="IPR013785">
    <property type="entry name" value="Aldolase_TIM"/>
</dbReference>
<evidence type="ECO:0000256" key="9">
    <source>
        <dbReference type="ARBA" id="ARBA00023102"/>
    </source>
</evidence>
<dbReference type="Gene3D" id="3.20.20.70">
    <property type="entry name" value="Aldolase class I"/>
    <property type="match status" value="1"/>
</dbReference>
<dbReference type="NCBIfam" id="TIGR00070">
    <property type="entry name" value="hisG"/>
    <property type="match status" value="1"/>
</dbReference>
<dbReference type="SUPFAM" id="SSF53850">
    <property type="entry name" value="Periplasmic binding protein-like II"/>
    <property type="match status" value="1"/>
</dbReference>
<keyword evidence="10" id="KW-0511">Multifunctional enzyme</keyword>
<evidence type="ECO:0000256" key="10">
    <source>
        <dbReference type="ARBA" id="ARBA00023268"/>
    </source>
</evidence>
<evidence type="ECO:0000256" key="8">
    <source>
        <dbReference type="ARBA" id="ARBA00022840"/>
    </source>
</evidence>